<dbReference type="OrthoDB" id="346907at2759"/>
<organism evidence="1 2">
    <name type="scientific">Artemisia annua</name>
    <name type="common">Sweet wormwood</name>
    <dbReference type="NCBI Taxonomy" id="35608"/>
    <lineage>
        <taxon>Eukaryota</taxon>
        <taxon>Viridiplantae</taxon>
        <taxon>Streptophyta</taxon>
        <taxon>Embryophyta</taxon>
        <taxon>Tracheophyta</taxon>
        <taxon>Spermatophyta</taxon>
        <taxon>Magnoliopsida</taxon>
        <taxon>eudicotyledons</taxon>
        <taxon>Gunneridae</taxon>
        <taxon>Pentapetalae</taxon>
        <taxon>asterids</taxon>
        <taxon>campanulids</taxon>
        <taxon>Asterales</taxon>
        <taxon>Asteraceae</taxon>
        <taxon>Asteroideae</taxon>
        <taxon>Anthemideae</taxon>
        <taxon>Artemisiinae</taxon>
        <taxon>Artemisia</taxon>
    </lineage>
</organism>
<accession>A0A2U1M8U7</accession>
<dbReference type="AlphaFoldDB" id="A0A2U1M8U7"/>
<protein>
    <submittedName>
        <fullName evidence="1">Uncharacterized protein</fullName>
    </submittedName>
</protein>
<dbReference type="Proteomes" id="UP000245207">
    <property type="component" value="Unassembled WGS sequence"/>
</dbReference>
<reference evidence="1 2" key="1">
    <citation type="journal article" date="2018" name="Mol. Plant">
        <title>The genome of Artemisia annua provides insight into the evolution of Asteraceae family and artemisinin biosynthesis.</title>
        <authorList>
            <person name="Shen Q."/>
            <person name="Zhang L."/>
            <person name="Liao Z."/>
            <person name="Wang S."/>
            <person name="Yan T."/>
            <person name="Shi P."/>
            <person name="Liu M."/>
            <person name="Fu X."/>
            <person name="Pan Q."/>
            <person name="Wang Y."/>
            <person name="Lv Z."/>
            <person name="Lu X."/>
            <person name="Zhang F."/>
            <person name="Jiang W."/>
            <person name="Ma Y."/>
            <person name="Chen M."/>
            <person name="Hao X."/>
            <person name="Li L."/>
            <person name="Tang Y."/>
            <person name="Lv G."/>
            <person name="Zhou Y."/>
            <person name="Sun X."/>
            <person name="Brodelius P.E."/>
            <person name="Rose J.K.C."/>
            <person name="Tang K."/>
        </authorList>
    </citation>
    <scope>NUCLEOTIDE SEQUENCE [LARGE SCALE GENOMIC DNA]</scope>
    <source>
        <strain evidence="2">cv. Huhao1</strain>
        <tissue evidence="1">Leaf</tissue>
    </source>
</reference>
<comment type="caution">
    <text evidence="1">The sequence shown here is derived from an EMBL/GenBank/DDBJ whole genome shotgun (WGS) entry which is preliminary data.</text>
</comment>
<dbReference type="STRING" id="35608.A0A2U1M8U7"/>
<dbReference type="EMBL" id="PKPP01006108">
    <property type="protein sequence ID" value="PWA57636.1"/>
    <property type="molecule type" value="Genomic_DNA"/>
</dbReference>
<sequence length="309" mass="35158">MLTTESNWLFDEETDDGFGAYGIWISVRVGFEKRKMKKGMMRSSGSSSSSSLSSASLGCGSIMEWESIKENEIKGPMGFSLLARNHVSKTLAGNGRSNGRAVINVQHFTYMPSVFIYSFELTHMYASGGIAVSCVVVPITQIGDPQPKCEDESGLHMNESELHPCFSLEQLIFFWIVDSYVYLIGPFRGLGNFHFDKVKLITYTHTSTPYYSDIKVKLHAEMLLKTRAHMHQHRIQIQGDKGDGSDAESGAPEEDIIIQDEIYKSRLASIKREEDGYVRERDRYELEKGWLIREMKRIRDEDGSRFNNY</sequence>
<evidence type="ECO:0000313" key="1">
    <source>
        <dbReference type="EMBL" id="PWA57636.1"/>
    </source>
</evidence>
<gene>
    <name evidence="1" type="ORF">CTI12_AA406970</name>
</gene>
<evidence type="ECO:0000313" key="2">
    <source>
        <dbReference type="Proteomes" id="UP000245207"/>
    </source>
</evidence>
<proteinExistence type="predicted"/>
<keyword evidence="2" id="KW-1185">Reference proteome</keyword>
<name>A0A2U1M8U7_ARTAN</name>